<sequence length="158" mass="16764">MTGMKPSRTTTRALVAAALLATAGASVPAVASSTAAPPARSGGNGPAYDRVADFYGAYIDAVTDSGSGRLDSQLRGFYLTSGLRSRLAGWEHREHADGVLRAQDVPRAWKVTPGDSGMGHTWSTVRLTWGSAQHPTYTYLTVQSDLATKKISDIRPRS</sequence>
<organism evidence="2 3">
    <name type="scientific">Streptomyces siamensis</name>
    <dbReference type="NCBI Taxonomy" id="1274986"/>
    <lineage>
        <taxon>Bacteria</taxon>
        <taxon>Bacillati</taxon>
        <taxon>Actinomycetota</taxon>
        <taxon>Actinomycetes</taxon>
        <taxon>Kitasatosporales</taxon>
        <taxon>Streptomycetaceae</taxon>
        <taxon>Streptomyces</taxon>
    </lineage>
</organism>
<accession>A0ABP9IGF8</accession>
<feature type="signal peptide" evidence="1">
    <location>
        <begin position="1"/>
        <end position="31"/>
    </location>
</feature>
<evidence type="ECO:0008006" key="4">
    <source>
        <dbReference type="Google" id="ProtNLM"/>
    </source>
</evidence>
<comment type="caution">
    <text evidence="2">The sequence shown here is derived from an EMBL/GenBank/DDBJ whole genome shotgun (WGS) entry which is preliminary data.</text>
</comment>
<evidence type="ECO:0000313" key="3">
    <source>
        <dbReference type="Proteomes" id="UP001501759"/>
    </source>
</evidence>
<dbReference type="Gene3D" id="3.10.450.50">
    <property type="match status" value="1"/>
</dbReference>
<dbReference type="RefSeq" id="WP_345641240.1">
    <property type="nucleotide sequence ID" value="NZ_BAABKB010000002.1"/>
</dbReference>
<protein>
    <recommendedName>
        <fullName evidence="4">Secreted protein</fullName>
    </recommendedName>
</protein>
<name>A0ABP9IGF8_9ACTN</name>
<gene>
    <name evidence="2" type="ORF">GCM10023335_08170</name>
</gene>
<dbReference type="Proteomes" id="UP001501759">
    <property type="component" value="Unassembled WGS sequence"/>
</dbReference>
<proteinExistence type="predicted"/>
<evidence type="ECO:0000256" key="1">
    <source>
        <dbReference type="SAM" id="SignalP"/>
    </source>
</evidence>
<keyword evidence="1" id="KW-0732">Signal</keyword>
<reference evidence="3" key="1">
    <citation type="journal article" date="2019" name="Int. J. Syst. Evol. Microbiol.">
        <title>The Global Catalogue of Microorganisms (GCM) 10K type strain sequencing project: providing services to taxonomists for standard genome sequencing and annotation.</title>
        <authorList>
            <consortium name="The Broad Institute Genomics Platform"/>
            <consortium name="The Broad Institute Genome Sequencing Center for Infectious Disease"/>
            <person name="Wu L."/>
            <person name="Ma J."/>
        </authorList>
    </citation>
    <scope>NUCLEOTIDE SEQUENCE [LARGE SCALE GENOMIC DNA]</scope>
    <source>
        <strain evidence="3">JCM 18409</strain>
    </source>
</reference>
<dbReference type="EMBL" id="BAABKB010000002">
    <property type="protein sequence ID" value="GAA4997497.1"/>
    <property type="molecule type" value="Genomic_DNA"/>
</dbReference>
<feature type="chain" id="PRO_5046416099" description="Secreted protein" evidence="1">
    <location>
        <begin position="32"/>
        <end position="158"/>
    </location>
</feature>
<keyword evidence="3" id="KW-1185">Reference proteome</keyword>
<evidence type="ECO:0000313" key="2">
    <source>
        <dbReference type="EMBL" id="GAA4997497.1"/>
    </source>
</evidence>